<dbReference type="RefSeq" id="WP_072786724.1">
    <property type="nucleotide sequence ID" value="NZ_FRCX01000007.1"/>
</dbReference>
<evidence type="ECO:0000313" key="6">
    <source>
        <dbReference type="Proteomes" id="UP000184339"/>
    </source>
</evidence>
<accession>A0A1M7QQC1</accession>
<dbReference type="Gene3D" id="2.70.70.10">
    <property type="entry name" value="Glucose Permease (Domain IIA)"/>
    <property type="match status" value="1"/>
</dbReference>
<evidence type="ECO:0000259" key="4">
    <source>
        <dbReference type="Pfam" id="PF05569"/>
    </source>
</evidence>
<dbReference type="PANTHER" id="PTHR21666">
    <property type="entry name" value="PEPTIDASE-RELATED"/>
    <property type="match status" value="1"/>
</dbReference>
<dbReference type="OrthoDB" id="9815245at2"/>
<dbReference type="GO" id="GO:0004222">
    <property type="term" value="F:metalloendopeptidase activity"/>
    <property type="evidence" value="ECO:0007669"/>
    <property type="project" value="TreeGrafter"/>
</dbReference>
<sequence length="522" mass="55887">MMTLLSIKWLFACAGSLAAGLLVRLILSGAARRWPALHTRRAVWLAAQGVVAIAALLPFLPRSAPFSMAPPIILDAPAPDAPAAAQAADMAAASSAAPHDAPASLAQAQTQALGAATSSLAVRALPHMATLWLLLYAVGLLWSLAKRLRGRRVWRRLLAAARPLSPGQLQTHAAFTATQRRDIAAGGLTVMYTEAAVSPMLIGVRTPRLLLPAHMNTLTLEQQQMIVAHELQHWRAHDPFCLAIASALQTICWFNPMLRWMARQMEWALELNCDQQVLNGRPQHQRKQYAQALLQLWSAMAPLGVAAFNGATITARIRHMQKDGLPALSSAATWLIAATFMAMLVAGAWLQPALAYTVPTAVAPIPAATTRPADEPWRAPVDKVRVTSFFGVMRSVLPTPHKGIDFAAAKGTPVHATASGTVIEAGAIRENEGRYGTGVIIDHGGQQSLYAHLDSVSVRPGQHVTAGQLIGKSGASGFATGPHLHLEVRANGHLVDPASRLANLDAYATPRALNIRRQQLKE</sequence>
<feature type="transmembrane region" description="Helical" evidence="2">
    <location>
        <begin position="124"/>
        <end position="145"/>
    </location>
</feature>
<evidence type="ECO:0000256" key="2">
    <source>
        <dbReference type="SAM" id="Phobius"/>
    </source>
</evidence>
<feature type="domain" description="Peptidase M56" evidence="4">
    <location>
        <begin position="17"/>
        <end position="302"/>
    </location>
</feature>
<evidence type="ECO:0000256" key="1">
    <source>
        <dbReference type="ARBA" id="ARBA00022729"/>
    </source>
</evidence>
<feature type="transmembrane region" description="Helical" evidence="2">
    <location>
        <begin position="327"/>
        <end position="350"/>
    </location>
</feature>
<dbReference type="STRING" id="551987.SAMN05192549_107412"/>
<evidence type="ECO:0000259" key="3">
    <source>
        <dbReference type="Pfam" id="PF01551"/>
    </source>
</evidence>
<dbReference type="InterPro" id="IPR016047">
    <property type="entry name" value="M23ase_b-sheet_dom"/>
</dbReference>
<dbReference type="Proteomes" id="UP000184339">
    <property type="component" value="Unassembled WGS sequence"/>
</dbReference>
<dbReference type="Pfam" id="PF01551">
    <property type="entry name" value="Peptidase_M23"/>
    <property type="match status" value="1"/>
</dbReference>
<dbReference type="SUPFAM" id="SSF51261">
    <property type="entry name" value="Duplicated hybrid motif"/>
    <property type="match status" value="1"/>
</dbReference>
<dbReference type="AlphaFoldDB" id="A0A1M7QQC1"/>
<proteinExistence type="predicted"/>
<reference evidence="6" key="1">
    <citation type="submission" date="2016-11" db="EMBL/GenBank/DDBJ databases">
        <authorList>
            <person name="Varghese N."/>
            <person name="Submissions S."/>
        </authorList>
    </citation>
    <scope>NUCLEOTIDE SEQUENCE [LARGE SCALE GENOMIC DNA]</scope>
    <source>
        <strain evidence="6">Sac-22</strain>
    </source>
</reference>
<dbReference type="PANTHER" id="PTHR21666:SF289">
    <property type="entry name" value="L-ALA--D-GLU ENDOPEPTIDASE"/>
    <property type="match status" value="1"/>
</dbReference>
<dbReference type="CDD" id="cd07341">
    <property type="entry name" value="M56_BlaR1_MecR1_like"/>
    <property type="match status" value="1"/>
</dbReference>
<feature type="transmembrane region" description="Helical" evidence="2">
    <location>
        <begin position="42"/>
        <end position="60"/>
    </location>
</feature>
<keyword evidence="1" id="KW-0732">Signal</keyword>
<feature type="domain" description="M23ase beta-sheet core" evidence="3">
    <location>
        <begin position="400"/>
        <end position="497"/>
    </location>
</feature>
<dbReference type="CDD" id="cd12797">
    <property type="entry name" value="M23_peptidase"/>
    <property type="match status" value="1"/>
</dbReference>
<name>A0A1M7QQC1_9BURK</name>
<dbReference type="InterPro" id="IPR050570">
    <property type="entry name" value="Cell_wall_metabolism_enzyme"/>
</dbReference>
<keyword evidence="2" id="KW-0472">Membrane</keyword>
<dbReference type="Pfam" id="PF05569">
    <property type="entry name" value="Peptidase_M56"/>
    <property type="match status" value="1"/>
</dbReference>
<dbReference type="InterPro" id="IPR011055">
    <property type="entry name" value="Dup_hybrid_motif"/>
</dbReference>
<dbReference type="EMBL" id="FRCX01000007">
    <property type="protein sequence ID" value="SHN33614.1"/>
    <property type="molecule type" value="Genomic_DNA"/>
</dbReference>
<organism evidence="5 6">
    <name type="scientific">Duganella sacchari</name>
    <dbReference type="NCBI Taxonomy" id="551987"/>
    <lineage>
        <taxon>Bacteria</taxon>
        <taxon>Pseudomonadati</taxon>
        <taxon>Pseudomonadota</taxon>
        <taxon>Betaproteobacteria</taxon>
        <taxon>Burkholderiales</taxon>
        <taxon>Oxalobacteraceae</taxon>
        <taxon>Telluria group</taxon>
        <taxon>Duganella</taxon>
    </lineage>
</organism>
<keyword evidence="6" id="KW-1185">Reference proteome</keyword>
<protein>
    <submittedName>
        <fullName evidence="5">Peptidase family M23</fullName>
    </submittedName>
</protein>
<feature type="transmembrane region" description="Helical" evidence="2">
    <location>
        <begin position="296"/>
        <end position="315"/>
    </location>
</feature>
<gene>
    <name evidence="5" type="ORF">SAMN05192549_107412</name>
</gene>
<feature type="transmembrane region" description="Helical" evidence="2">
    <location>
        <begin position="6"/>
        <end position="30"/>
    </location>
</feature>
<keyword evidence="2" id="KW-0812">Transmembrane</keyword>
<keyword evidence="2" id="KW-1133">Transmembrane helix</keyword>
<evidence type="ECO:0000313" key="5">
    <source>
        <dbReference type="EMBL" id="SHN33614.1"/>
    </source>
</evidence>
<dbReference type="InterPro" id="IPR008756">
    <property type="entry name" value="Peptidase_M56"/>
</dbReference>